<evidence type="ECO:0000256" key="1">
    <source>
        <dbReference type="SAM" id="MobiDB-lite"/>
    </source>
</evidence>
<dbReference type="AlphaFoldDB" id="A0AAQ4EJW0"/>
<name>A0AAQ4EJW0_AMBAM</name>
<dbReference type="PANTHER" id="PTHR10623">
    <property type="entry name" value="MICROTUBULE-ASSOCIATED PROTEIN RP/EB FAMILY MEMBER"/>
    <property type="match status" value="1"/>
</dbReference>
<dbReference type="Gene3D" id="1.10.418.10">
    <property type="entry name" value="Calponin-like domain"/>
    <property type="match status" value="1"/>
</dbReference>
<comment type="caution">
    <text evidence="2">The sequence shown here is derived from an EMBL/GenBank/DDBJ whole genome shotgun (WGS) entry which is preliminary data.</text>
</comment>
<feature type="compositionally biased region" description="Low complexity" evidence="1">
    <location>
        <begin position="127"/>
        <end position="141"/>
    </location>
</feature>
<accession>A0AAQ4EJW0</accession>
<dbReference type="EMBL" id="JARKHS020014550">
    <property type="protein sequence ID" value="KAK8775099.1"/>
    <property type="molecule type" value="Genomic_DNA"/>
</dbReference>
<protein>
    <submittedName>
        <fullName evidence="2">Uncharacterized protein</fullName>
    </submittedName>
</protein>
<keyword evidence="3" id="KW-1185">Reference proteome</keyword>
<dbReference type="InterPro" id="IPR027328">
    <property type="entry name" value="MAPRE"/>
</dbReference>
<evidence type="ECO:0000313" key="2">
    <source>
        <dbReference type="EMBL" id="KAK8775099.1"/>
    </source>
</evidence>
<gene>
    <name evidence="2" type="ORF">V5799_010368</name>
</gene>
<organism evidence="2 3">
    <name type="scientific">Amblyomma americanum</name>
    <name type="common">Lone star tick</name>
    <dbReference type="NCBI Taxonomy" id="6943"/>
    <lineage>
        <taxon>Eukaryota</taxon>
        <taxon>Metazoa</taxon>
        <taxon>Ecdysozoa</taxon>
        <taxon>Arthropoda</taxon>
        <taxon>Chelicerata</taxon>
        <taxon>Arachnida</taxon>
        <taxon>Acari</taxon>
        <taxon>Parasitiformes</taxon>
        <taxon>Ixodida</taxon>
        <taxon>Ixodoidea</taxon>
        <taxon>Ixodidae</taxon>
        <taxon>Amblyomminae</taxon>
        <taxon>Amblyomma</taxon>
    </lineage>
</organism>
<sequence length="241" mass="27456">MGVLAWINRTLGYDIKDLNELASGTAYCELVNHAFPGTIRKTLIKYGDNLKRHEKEQHFRTLRRSLSRVGEDVELNVEKLVSGGYEEHQNFARWLMEFCERRRIKSSEAVDDVQESAVSSSEANGGAPKEAAAPSSEANADAPKEKLWDEKENQDPGESESSVFMKKATFFRQEREKTLKFITRQRNSYFDHLMDIGKICRTAKKQGLQSKWLDQIEEIIEASLRVPLTPDSELSGETPTK</sequence>
<proteinExistence type="predicted"/>
<evidence type="ECO:0000313" key="3">
    <source>
        <dbReference type="Proteomes" id="UP001321473"/>
    </source>
</evidence>
<dbReference type="SUPFAM" id="SSF47576">
    <property type="entry name" value="Calponin-homology domain, CH-domain"/>
    <property type="match status" value="1"/>
</dbReference>
<feature type="region of interest" description="Disordered" evidence="1">
    <location>
        <begin position="110"/>
        <end position="164"/>
    </location>
</feature>
<dbReference type="InterPro" id="IPR036872">
    <property type="entry name" value="CH_dom_sf"/>
</dbReference>
<feature type="compositionally biased region" description="Basic and acidic residues" evidence="1">
    <location>
        <begin position="142"/>
        <end position="154"/>
    </location>
</feature>
<dbReference type="GO" id="GO:0008017">
    <property type="term" value="F:microtubule binding"/>
    <property type="evidence" value="ECO:0007669"/>
    <property type="project" value="InterPro"/>
</dbReference>
<reference evidence="2 3" key="1">
    <citation type="journal article" date="2023" name="Arcadia Sci">
        <title>De novo assembly of a long-read Amblyomma americanum tick genome.</title>
        <authorList>
            <person name="Chou S."/>
            <person name="Poskanzer K.E."/>
            <person name="Rollins M."/>
            <person name="Thuy-Boun P.S."/>
        </authorList>
    </citation>
    <scope>NUCLEOTIDE SEQUENCE [LARGE SCALE GENOMIC DNA]</scope>
    <source>
        <strain evidence="2">F_SG_1</strain>
        <tissue evidence="2">Salivary glands</tissue>
    </source>
</reference>
<dbReference type="Proteomes" id="UP001321473">
    <property type="component" value="Unassembled WGS sequence"/>
</dbReference>